<dbReference type="AlphaFoldDB" id="A0AA88MH42"/>
<evidence type="ECO:0000313" key="2">
    <source>
        <dbReference type="EMBL" id="KAK2836042.1"/>
    </source>
</evidence>
<accession>A0AA88MH42</accession>
<dbReference type="Proteomes" id="UP001187415">
    <property type="component" value="Unassembled WGS sequence"/>
</dbReference>
<protein>
    <submittedName>
        <fullName evidence="2">Uncharacterized protein</fullName>
    </submittedName>
</protein>
<sequence length="82" mass="9181">MEHAAVLKNTAVPTSRGNDARTPSSPISKDAQVIVTRNRDCLQHQVYYSSVHKYSPISWFLQACGGNMCPWNMSRLLATEED</sequence>
<name>A0AA88MH42_CHASR</name>
<comment type="caution">
    <text evidence="2">The sequence shown here is derived from an EMBL/GenBank/DDBJ whole genome shotgun (WGS) entry which is preliminary data.</text>
</comment>
<evidence type="ECO:0000313" key="3">
    <source>
        <dbReference type="Proteomes" id="UP001187415"/>
    </source>
</evidence>
<reference evidence="2" key="1">
    <citation type="submission" date="2023-07" db="EMBL/GenBank/DDBJ databases">
        <title>Chromosome-level Genome Assembly of Striped Snakehead (Channa striata).</title>
        <authorList>
            <person name="Liu H."/>
        </authorList>
    </citation>
    <scope>NUCLEOTIDE SEQUENCE</scope>
    <source>
        <strain evidence="2">Gz</strain>
        <tissue evidence="2">Muscle</tissue>
    </source>
</reference>
<evidence type="ECO:0000256" key="1">
    <source>
        <dbReference type="SAM" id="MobiDB-lite"/>
    </source>
</evidence>
<keyword evidence="3" id="KW-1185">Reference proteome</keyword>
<gene>
    <name evidence="2" type="ORF">Q5P01_016526</name>
</gene>
<organism evidence="2 3">
    <name type="scientific">Channa striata</name>
    <name type="common">Snakehead murrel</name>
    <name type="synonym">Ophicephalus striatus</name>
    <dbReference type="NCBI Taxonomy" id="64152"/>
    <lineage>
        <taxon>Eukaryota</taxon>
        <taxon>Metazoa</taxon>
        <taxon>Chordata</taxon>
        <taxon>Craniata</taxon>
        <taxon>Vertebrata</taxon>
        <taxon>Euteleostomi</taxon>
        <taxon>Actinopterygii</taxon>
        <taxon>Neopterygii</taxon>
        <taxon>Teleostei</taxon>
        <taxon>Neoteleostei</taxon>
        <taxon>Acanthomorphata</taxon>
        <taxon>Anabantaria</taxon>
        <taxon>Anabantiformes</taxon>
        <taxon>Channoidei</taxon>
        <taxon>Channidae</taxon>
        <taxon>Channa</taxon>
    </lineage>
</organism>
<feature type="compositionally biased region" description="Polar residues" evidence="1">
    <location>
        <begin position="11"/>
        <end position="27"/>
    </location>
</feature>
<dbReference type="EMBL" id="JAUPFM010000012">
    <property type="protein sequence ID" value="KAK2836042.1"/>
    <property type="molecule type" value="Genomic_DNA"/>
</dbReference>
<feature type="region of interest" description="Disordered" evidence="1">
    <location>
        <begin position="1"/>
        <end position="28"/>
    </location>
</feature>
<proteinExistence type="predicted"/>